<comment type="caution">
    <text evidence="5">The sequence shown here is derived from an EMBL/GenBank/DDBJ whole genome shotgun (WGS) entry which is preliminary data.</text>
</comment>
<keyword evidence="6" id="KW-1185">Reference proteome</keyword>
<dbReference type="AlphaFoldDB" id="A0A9J6GZQ9"/>
<reference evidence="5 6" key="1">
    <citation type="journal article" date="2020" name="Cell">
        <title>Large-Scale Comparative Analyses of Tick Genomes Elucidate Their Genetic Diversity and Vector Capacities.</title>
        <authorList>
            <consortium name="Tick Genome and Microbiome Consortium (TIGMIC)"/>
            <person name="Jia N."/>
            <person name="Wang J."/>
            <person name="Shi W."/>
            <person name="Du L."/>
            <person name="Sun Y."/>
            <person name="Zhan W."/>
            <person name="Jiang J.F."/>
            <person name="Wang Q."/>
            <person name="Zhang B."/>
            <person name="Ji P."/>
            <person name="Bell-Sakyi L."/>
            <person name="Cui X.M."/>
            <person name="Yuan T.T."/>
            <person name="Jiang B.G."/>
            <person name="Yang W.F."/>
            <person name="Lam T.T."/>
            <person name="Chang Q.C."/>
            <person name="Ding S.J."/>
            <person name="Wang X.J."/>
            <person name="Zhu J.G."/>
            <person name="Ruan X.D."/>
            <person name="Zhao L."/>
            <person name="Wei J.T."/>
            <person name="Ye R.Z."/>
            <person name="Que T.C."/>
            <person name="Du C.H."/>
            <person name="Zhou Y.H."/>
            <person name="Cheng J.X."/>
            <person name="Dai P.F."/>
            <person name="Guo W.B."/>
            <person name="Han X.H."/>
            <person name="Huang E.J."/>
            <person name="Li L.F."/>
            <person name="Wei W."/>
            <person name="Gao Y.C."/>
            <person name="Liu J.Z."/>
            <person name="Shao H.Z."/>
            <person name="Wang X."/>
            <person name="Wang C.C."/>
            <person name="Yang T.C."/>
            <person name="Huo Q.B."/>
            <person name="Li W."/>
            <person name="Chen H.Y."/>
            <person name="Chen S.E."/>
            <person name="Zhou L.G."/>
            <person name="Ni X.B."/>
            <person name="Tian J.H."/>
            <person name="Sheng Y."/>
            <person name="Liu T."/>
            <person name="Pan Y.S."/>
            <person name="Xia L.Y."/>
            <person name="Li J."/>
            <person name="Zhao F."/>
            <person name="Cao W.C."/>
        </authorList>
    </citation>
    <scope>NUCLEOTIDE SEQUENCE [LARGE SCALE GENOMIC DNA]</scope>
    <source>
        <strain evidence="5">HaeL-2018</strain>
    </source>
</reference>
<feature type="domain" description="TRAF1-6 MATH" evidence="4">
    <location>
        <begin position="332"/>
        <end position="416"/>
    </location>
</feature>
<accession>A0A9J6GZQ9</accession>
<dbReference type="OMA" id="WANMKAT"/>
<dbReference type="InterPro" id="IPR013083">
    <property type="entry name" value="Znf_RING/FYVE/PHD"/>
</dbReference>
<dbReference type="Gene3D" id="3.30.40.10">
    <property type="entry name" value="Zinc/RING finger domain, C3HC4 (zinc finger)"/>
    <property type="match status" value="1"/>
</dbReference>
<dbReference type="SUPFAM" id="SSF49599">
    <property type="entry name" value="TRAF domain-like"/>
    <property type="match status" value="2"/>
</dbReference>
<dbReference type="InterPro" id="IPR017907">
    <property type="entry name" value="Znf_RING_CS"/>
</dbReference>
<dbReference type="SUPFAM" id="SSF57850">
    <property type="entry name" value="RING/U-box"/>
    <property type="match status" value="1"/>
</dbReference>
<gene>
    <name evidence="5" type="ORF">HPB48_003318</name>
</gene>
<keyword evidence="1" id="KW-0479">Metal-binding</keyword>
<evidence type="ECO:0000256" key="2">
    <source>
        <dbReference type="ARBA" id="ARBA00022771"/>
    </source>
</evidence>
<dbReference type="Gene3D" id="2.60.210.10">
    <property type="entry name" value="Apoptosis, Tumor Necrosis Factor Receptor Associated Protein 2, Chain A"/>
    <property type="match status" value="1"/>
</dbReference>
<proteinExistence type="predicted"/>
<evidence type="ECO:0000256" key="3">
    <source>
        <dbReference type="ARBA" id="ARBA00022833"/>
    </source>
</evidence>
<keyword evidence="3" id="KW-0862">Zinc</keyword>
<protein>
    <recommendedName>
        <fullName evidence="4">TRAF1-6 MATH domain-containing protein</fullName>
    </recommendedName>
</protein>
<dbReference type="GO" id="GO:0008270">
    <property type="term" value="F:zinc ion binding"/>
    <property type="evidence" value="ECO:0007669"/>
    <property type="project" value="UniProtKB-KW"/>
</dbReference>
<dbReference type="Pfam" id="PF21355">
    <property type="entry name" value="TRAF-mep_MATH"/>
    <property type="match status" value="1"/>
</dbReference>
<dbReference type="InterPro" id="IPR008974">
    <property type="entry name" value="TRAF-like"/>
</dbReference>
<dbReference type="Proteomes" id="UP000821853">
    <property type="component" value="Chromosome 8"/>
</dbReference>
<dbReference type="EMBL" id="JABSTR010000010">
    <property type="protein sequence ID" value="KAH9380200.1"/>
    <property type="molecule type" value="Genomic_DNA"/>
</dbReference>
<evidence type="ECO:0000256" key="1">
    <source>
        <dbReference type="ARBA" id="ARBA00022723"/>
    </source>
</evidence>
<evidence type="ECO:0000313" key="5">
    <source>
        <dbReference type="EMBL" id="KAH9380200.1"/>
    </source>
</evidence>
<evidence type="ECO:0000259" key="4">
    <source>
        <dbReference type="Pfam" id="PF21355"/>
    </source>
</evidence>
<dbReference type="VEuPathDB" id="VectorBase:HLOH_046391"/>
<sequence length="422" mass="46975">MPSGYQYYILRGFSEELDLRPLHFVDPLPPARICSACGHVSKRTGALLCGHFLCGLCYQQCGPDGGRTCPFDGEACPEETVQWRDFPAEQLLKKQVNCWNKANGCSVTTAASELPRHFYRECEHHSTFCPKCSTKVLCKSLCSHIRSCAGSQRPSSAETAFGPSGDQQCTGPTLAVLSTATLQMQQQLDELKAGLKRISLEELSRDVNNLGETLKQDLQKFASDSRDNFSRHAADIDVVKDKVAETGKEVVKKIEVVLRHTMKQLSHEWTLKGYASLKNEATKKGSSVSNSNPVYLCGYLLLLGVDIKKAECSASLSLGVGIRKADYSASLALHMHIRLGKGEVDEYLQWPFQKKVVLSVVHPKTGEKHEQHIFPSFFECYSMPTTAWNQICYSNRDILLSNLECWGYVKDDQLQLRVALVG</sequence>
<dbReference type="InterPro" id="IPR049342">
    <property type="entry name" value="TRAF1-6_MATH_dom"/>
</dbReference>
<dbReference type="PROSITE" id="PS00518">
    <property type="entry name" value="ZF_RING_1"/>
    <property type="match status" value="1"/>
</dbReference>
<organism evidence="5 6">
    <name type="scientific">Haemaphysalis longicornis</name>
    <name type="common">Bush tick</name>
    <dbReference type="NCBI Taxonomy" id="44386"/>
    <lineage>
        <taxon>Eukaryota</taxon>
        <taxon>Metazoa</taxon>
        <taxon>Ecdysozoa</taxon>
        <taxon>Arthropoda</taxon>
        <taxon>Chelicerata</taxon>
        <taxon>Arachnida</taxon>
        <taxon>Acari</taxon>
        <taxon>Parasitiformes</taxon>
        <taxon>Ixodida</taxon>
        <taxon>Ixodoidea</taxon>
        <taxon>Ixodidae</taxon>
        <taxon>Haemaphysalinae</taxon>
        <taxon>Haemaphysalis</taxon>
    </lineage>
</organism>
<keyword evidence="2" id="KW-0863">Zinc-finger</keyword>
<name>A0A9J6GZQ9_HAELO</name>
<dbReference type="OrthoDB" id="6479682at2759"/>
<evidence type="ECO:0000313" key="6">
    <source>
        <dbReference type="Proteomes" id="UP000821853"/>
    </source>
</evidence>